<name>A0A8H7DTX5_PLEOS</name>
<dbReference type="Gene3D" id="2.170.270.10">
    <property type="entry name" value="SET domain"/>
    <property type="match status" value="1"/>
</dbReference>
<reference evidence="3" key="1">
    <citation type="submission" date="2019-07" db="EMBL/GenBank/DDBJ databases">
        <authorList>
            <person name="Palmer J.M."/>
        </authorList>
    </citation>
    <scope>NUCLEOTIDE SEQUENCE</scope>
    <source>
        <strain evidence="3">PC9</strain>
    </source>
</reference>
<protein>
    <recommendedName>
        <fullName evidence="2">SET domain-containing protein</fullName>
    </recommendedName>
</protein>
<dbReference type="SMART" id="SM00317">
    <property type="entry name" value="SET"/>
    <property type="match status" value="1"/>
</dbReference>
<accession>A0A8H7DTX5</accession>
<evidence type="ECO:0000256" key="1">
    <source>
        <dbReference type="SAM" id="MobiDB-lite"/>
    </source>
</evidence>
<feature type="region of interest" description="Disordered" evidence="1">
    <location>
        <begin position="1"/>
        <end position="65"/>
    </location>
</feature>
<gene>
    <name evidence="3" type="ORF">PC9H_005003</name>
</gene>
<evidence type="ECO:0000313" key="3">
    <source>
        <dbReference type="EMBL" id="KAF7433057.1"/>
    </source>
</evidence>
<dbReference type="Proteomes" id="UP000623687">
    <property type="component" value="Unassembled WGS sequence"/>
</dbReference>
<dbReference type="InterPro" id="IPR046341">
    <property type="entry name" value="SET_dom_sf"/>
</dbReference>
<evidence type="ECO:0000259" key="2">
    <source>
        <dbReference type="PROSITE" id="PS50280"/>
    </source>
</evidence>
<feature type="compositionally biased region" description="Low complexity" evidence="1">
    <location>
        <begin position="110"/>
        <end position="126"/>
    </location>
</feature>
<dbReference type="CDD" id="cd20071">
    <property type="entry name" value="SET_SMYD"/>
    <property type="match status" value="1"/>
</dbReference>
<dbReference type="GeneID" id="59374821"/>
<dbReference type="InterPro" id="IPR001214">
    <property type="entry name" value="SET_dom"/>
</dbReference>
<keyword evidence="4" id="KW-1185">Reference proteome</keyword>
<dbReference type="PANTHER" id="PTHR47332:SF4">
    <property type="entry name" value="SET DOMAIN-CONTAINING PROTEIN 5"/>
    <property type="match status" value="1"/>
</dbReference>
<organism evidence="3 4">
    <name type="scientific">Pleurotus ostreatus</name>
    <name type="common">Oyster mushroom</name>
    <name type="synonym">White-rot fungus</name>
    <dbReference type="NCBI Taxonomy" id="5322"/>
    <lineage>
        <taxon>Eukaryota</taxon>
        <taxon>Fungi</taxon>
        <taxon>Dikarya</taxon>
        <taxon>Basidiomycota</taxon>
        <taxon>Agaricomycotina</taxon>
        <taxon>Agaricomycetes</taxon>
        <taxon>Agaricomycetidae</taxon>
        <taxon>Agaricales</taxon>
        <taxon>Pleurotineae</taxon>
        <taxon>Pleurotaceae</taxon>
        <taxon>Pleurotus</taxon>
    </lineage>
</organism>
<proteinExistence type="predicted"/>
<dbReference type="VEuPathDB" id="FungiDB:PC9H_005003"/>
<comment type="caution">
    <text evidence="3">The sequence shown here is derived from an EMBL/GenBank/DDBJ whole genome shotgun (WGS) entry which is preliminary data.</text>
</comment>
<feature type="region of interest" description="Disordered" evidence="1">
    <location>
        <begin position="504"/>
        <end position="545"/>
    </location>
</feature>
<dbReference type="PANTHER" id="PTHR47332">
    <property type="entry name" value="SET DOMAIN-CONTAINING PROTEIN 5"/>
    <property type="match status" value="1"/>
</dbReference>
<sequence length="554" mass="61564">MPHTRGRSTSSFLNDPYTIGKAQTSSGDFKENIPQRNRTKHTGRHSGLVHSLSRSALGATDSEPVLRGRRSNLGFAKSTRLSPCRPLDVPSGLRKSVSRSRSPFAPQEYSPTPSHASSRQSSASRTGSALVETELYDATLAEDFASLEIEPTLFAPSTFSAELLCLGDIYIAALLEPSVDLQIPPSSTVVPDASPLFRMVHSPASGYGLVATEDIEVGTTLLVEHPVVIIPHDLESLSQMSDSVAPLLAKLPQEDHQEFMKLSNCTPFGCGKVEGIIKTNAIPIELKSQGDTDSNPIMYHGVFIKASRCNHSCSPNAICRWDLQTFTLHLEAVRPINLGEQITVHYVPLEQPRSQRRAQLQELYHFTCQCDHCNVPDKLALAGDDIRQQLLEFKGRFPSFEEWCFDLEFPDDLLIRANSRGLDLIKKEGLEALGREWHADRIAMCAGALADADLFTEWIQQVREIRVKRRPEQIGAFDRWLEDPTTFPIWNWRNQVRDGAPPQYEDGSLTRFFSPPPNATWPHPSLNTQESKSQGRDSGHIDLPEGLLCATNIP</sequence>
<dbReference type="InterPro" id="IPR011990">
    <property type="entry name" value="TPR-like_helical_dom_sf"/>
</dbReference>
<evidence type="ECO:0000313" key="4">
    <source>
        <dbReference type="Proteomes" id="UP000623687"/>
    </source>
</evidence>
<feature type="compositionally biased region" description="Basic and acidic residues" evidence="1">
    <location>
        <begin position="533"/>
        <end position="543"/>
    </location>
</feature>
<dbReference type="Gene3D" id="1.25.40.10">
    <property type="entry name" value="Tetratricopeptide repeat domain"/>
    <property type="match status" value="1"/>
</dbReference>
<dbReference type="SUPFAM" id="SSF82199">
    <property type="entry name" value="SET domain"/>
    <property type="match status" value="1"/>
</dbReference>
<dbReference type="RefSeq" id="XP_036633084.1">
    <property type="nucleotide sequence ID" value="XM_036774582.1"/>
</dbReference>
<feature type="region of interest" description="Disordered" evidence="1">
    <location>
        <begin position="86"/>
        <end position="126"/>
    </location>
</feature>
<dbReference type="AlphaFoldDB" id="A0A8H7DTX5"/>
<dbReference type="PROSITE" id="PS50280">
    <property type="entry name" value="SET"/>
    <property type="match status" value="1"/>
</dbReference>
<dbReference type="Pfam" id="PF00856">
    <property type="entry name" value="SET"/>
    <property type="match status" value="1"/>
</dbReference>
<feature type="domain" description="SET" evidence="2">
    <location>
        <begin position="185"/>
        <end position="347"/>
    </location>
</feature>
<dbReference type="EMBL" id="JACETU010000003">
    <property type="protein sequence ID" value="KAF7433057.1"/>
    <property type="molecule type" value="Genomic_DNA"/>
</dbReference>
<dbReference type="OrthoDB" id="265717at2759"/>
<dbReference type="InterPro" id="IPR053185">
    <property type="entry name" value="SET_domain_protein"/>
</dbReference>